<name>A0A915J8L3_ROMCU</name>
<dbReference type="Proteomes" id="UP000887565">
    <property type="component" value="Unplaced"/>
</dbReference>
<dbReference type="WBParaSite" id="nRc.2.0.1.t22093-RA">
    <property type="protein sequence ID" value="nRc.2.0.1.t22093-RA"/>
    <property type="gene ID" value="nRc.2.0.1.g22093"/>
</dbReference>
<evidence type="ECO:0000313" key="1">
    <source>
        <dbReference type="Proteomes" id="UP000887565"/>
    </source>
</evidence>
<reference evidence="2" key="1">
    <citation type="submission" date="2022-11" db="UniProtKB">
        <authorList>
            <consortium name="WormBaseParasite"/>
        </authorList>
    </citation>
    <scope>IDENTIFICATION</scope>
</reference>
<evidence type="ECO:0000313" key="2">
    <source>
        <dbReference type="WBParaSite" id="nRc.2.0.1.t22093-RA"/>
    </source>
</evidence>
<accession>A0A915J8L3</accession>
<organism evidence="1 2">
    <name type="scientific">Romanomermis culicivorax</name>
    <name type="common">Nematode worm</name>
    <dbReference type="NCBI Taxonomy" id="13658"/>
    <lineage>
        <taxon>Eukaryota</taxon>
        <taxon>Metazoa</taxon>
        <taxon>Ecdysozoa</taxon>
        <taxon>Nematoda</taxon>
        <taxon>Enoplea</taxon>
        <taxon>Dorylaimia</taxon>
        <taxon>Mermithida</taxon>
        <taxon>Mermithoidea</taxon>
        <taxon>Mermithidae</taxon>
        <taxon>Romanomermis</taxon>
    </lineage>
</organism>
<keyword evidence="1" id="KW-1185">Reference proteome</keyword>
<sequence>MEMGKANLCAPLNTSANELDAACKPETEPKINPIWQDENVGSLGMESIYYLRSTFPSLASHYGAALGICCVNKPRFQ</sequence>
<dbReference type="AlphaFoldDB" id="A0A915J8L3"/>
<protein>
    <submittedName>
        <fullName evidence="2">Uncharacterized protein</fullName>
    </submittedName>
</protein>
<proteinExistence type="predicted"/>